<dbReference type="InterPro" id="IPR013727">
    <property type="entry name" value="2CSK_N"/>
</dbReference>
<keyword evidence="12 13" id="KW-0472">Membrane</keyword>
<sequence>MSVRVTSLHSRLLVWLLVLLGAIWIATWANNQGRIDERARQEVDNRLLATATLVLKIQRQRGAEALPDGALAGAGAPSDALPAFELRSRSRVVLRSADFPTAETPATPGFSNQAIDGRRWRLYTAIDESSGLTVRVALGLEQQQASVEALHRDFDSPLLWLLPALALASLASVWLGLGPLRRLERQVASIDPTDPRPLALPERRVPRELRSLVHQLDQRLDEVRDVYARQRAFTASAAHELRTPLAGCLAQLRPAQHGRDDEARRRAFGRIRQGLDHMTELIRRMLLLARLDRAGNGIDKQTVALDEIAREVIETYRERAVERGIALELALPSRPLLLIGEPSLLSAMLANPLENALNASPTDSRVNLALGVEEGEVFIRTRDDGCGIPHEERARIFDPFHQGHDDTYQGSGLGLTIVQAIVHAHHGRIAVRDAEHGGTMIEIHLPLNENRPEA</sequence>
<comment type="caution">
    <text evidence="15">The sequence shown here is derived from an EMBL/GenBank/DDBJ whole genome shotgun (WGS) entry which is preliminary data.</text>
</comment>
<dbReference type="SMART" id="SM00388">
    <property type="entry name" value="HisKA"/>
    <property type="match status" value="1"/>
</dbReference>
<evidence type="ECO:0000256" key="6">
    <source>
        <dbReference type="ARBA" id="ARBA00022692"/>
    </source>
</evidence>
<protein>
    <recommendedName>
        <fullName evidence="3">histidine kinase</fullName>
        <ecNumber evidence="3">2.7.13.3</ecNumber>
    </recommendedName>
</protein>
<dbReference type="GO" id="GO:0016301">
    <property type="term" value="F:kinase activity"/>
    <property type="evidence" value="ECO:0007669"/>
    <property type="project" value="UniProtKB-KW"/>
</dbReference>
<dbReference type="Pfam" id="PF02518">
    <property type="entry name" value="HATPase_c"/>
    <property type="match status" value="1"/>
</dbReference>
<evidence type="ECO:0000256" key="8">
    <source>
        <dbReference type="ARBA" id="ARBA00022777"/>
    </source>
</evidence>
<dbReference type="PANTHER" id="PTHR45436">
    <property type="entry name" value="SENSOR HISTIDINE KINASE YKOH"/>
    <property type="match status" value="1"/>
</dbReference>
<proteinExistence type="predicted"/>
<dbReference type="EC" id="2.7.13.3" evidence="3"/>
<reference evidence="15 16" key="1">
    <citation type="submission" date="2024-09" db="EMBL/GenBank/DDBJ databases">
        <authorList>
            <person name="Sun Q."/>
            <person name="Mori K."/>
        </authorList>
    </citation>
    <scope>NUCLEOTIDE SEQUENCE [LARGE SCALE GENOMIC DNA]</scope>
    <source>
        <strain evidence="15 16">CCM 7415</strain>
    </source>
</reference>
<evidence type="ECO:0000256" key="7">
    <source>
        <dbReference type="ARBA" id="ARBA00022741"/>
    </source>
</evidence>
<dbReference type="PRINTS" id="PR00344">
    <property type="entry name" value="BCTRLSENSOR"/>
</dbReference>
<dbReference type="RefSeq" id="WP_019950097.1">
    <property type="nucleotide sequence ID" value="NZ_JBHLVX010000013.1"/>
</dbReference>
<dbReference type="EMBL" id="JBHLVX010000013">
    <property type="protein sequence ID" value="MFC0267242.1"/>
    <property type="molecule type" value="Genomic_DNA"/>
</dbReference>
<dbReference type="SMART" id="SM00387">
    <property type="entry name" value="HATPase_c"/>
    <property type="match status" value="1"/>
</dbReference>
<evidence type="ECO:0000256" key="2">
    <source>
        <dbReference type="ARBA" id="ARBA00004141"/>
    </source>
</evidence>
<dbReference type="SUPFAM" id="SSF55874">
    <property type="entry name" value="ATPase domain of HSP90 chaperone/DNA topoisomerase II/histidine kinase"/>
    <property type="match status" value="1"/>
</dbReference>
<comment type="subcellular location">
    <subcellularLocation>
        <location evidence="2">Membrane</location>
        <topology evidence="2">Multi-pass membrane protein</topology>
    </subcellularLocation>
</comment>
<keyword evidence="10 13" id="KW-1133">Transmembrane helix</keyword>
<evidence type="ECO:0000256" key="10">
    <source>
        <dbReference type="ARBA" id="ARBA00022989"/>
    </source>
</evidence>
<dbReference type="InterPro" id="IPR004358">
    <property type="entry name" value="Sig_transdc_His_kin-like_C"/>
</dbReference>
<evidence type="ECO:0000256" key="3">
    <source>
        <dbReference type="ARBA" id="ARBA00012438"/>
    </source>
</evidence>
<keyword evidence="16" id="KW-1185">Reference proteome</keyword>
<dbReference type="Gene3D" id="3.30.565.10">
    <property type="entry name" value="Histidine kinase-like ATPase, C-terminal domain"/>
    <property type="match status" value="1"/>
</dbReference>
<dbReference type="InterPro" id="IPR005467">
    <property type="entry name" value="His_kinase_dom"/>
</dbReference>
<dbReference type="Pfam" id="PF08521">
    <property type="entry name" value="2CSK_N"/>
    <property type="match status" value="1"/>
</dbReference>
<accession>A0ABV6G0R2</accession>
<evidence type="ECO:0000256" key="4">
    <source>
        <dbReference type="ARBA" id="ARBA00022553"/>
    </source>
</evidence>
<keyword evidence="7" id="KW-0547">Nucleotide-binding</keyword>
<evidence type="ECO:0000256" key="5">
    <source>
        <dbReference type="ARBA" id="ARBA00022679"/>
    </source>
</evidence>
<evidence type="ECO:0000256" key="12">
    <source>
        <dbReference type="ARBA" id="ARBA00023136"/>
    </source>
</evidence>
<evidence type="ECO:0000313" key="16">
    <source>
        <dbReference type="Proteomes" id="UP001589814"/>
    </source>
</evidence>
<dbReference type="Proteomes" id="UP001589814">
    <property type="component" value="Unassembled WGS sequence"/>
</dbReference>
<gene>
    <name evidence="15" type="ORF">ACFFHW_04360</name>
</gene>
<dbReference type="Gene3D" id="1.10.287.130">
    <property type="match status" value="1"/>
</dbReference>
<dbReference type="InterPro" id="IPR003594">
    <property type="entry name" value="HATPase_dom"/>
</dbReference>
<organism evidence="15 16">
    <name type="scientific">Kushneria aurantia</name>
    <dbReference type="NCBI Taxonomy" id="504092"/>
    <lineage>
        <taxon>Bacteria</taxon>
        <taxon>Pseudomonadati</taxon>
        <taxon>Pseudomonadota</taxon>
        <taxon>Gammaproteobacteria</taxon>
        <taxon>Oceanospirillales</taxon>
        <taxon>Halomonadaceae</taxon>
        <taxon>Kushneria</taxon>
    </lineage>
</organism>
<dbReference type="InterPro" id="IPR050428">
    <property type="entry name" value="TCS_sensor_his_kinase"/>
</dbReference>
<keyword evidence="6 13" id="KW-0812">Transmembrane</keyword>
<dbReference type="CDD" id="cd00075">
    <property type="entry name" value="HATPase"/>
    <property type="match status" value="1"/>
</dbReference>
<evidence type="ECO:0000259" key="14">
    <source>
        <dbReference type="PROSITE" id="PS50109"/>
    </source>
</evidence>
<name>A0ABV6G0R2_9GAMM</name>
<dbReference type="PANTHER" id="PTHR45436:SF14">
    <property type="entry name" value="SENSOR PROTEIN QSEC"/>
    <property type="match status" value="1"/>
</dbReference>
<evidence type="ECO:0000313" key="15">
    <source>
        <dbReference type="EMBL" id="MFC0267242.1"/>
    </source>
</evidence>
<evidence type="ECO:0000256" key="9">
    <source>
        <dbReference type="ARBA" id="ARBA00022840"/>
    </source>
</evidence>
<keyword evidence="9" id="KW-0067">ATP-binding</keyword>
<keyword evidence="4" id="KW-0597">Phosphoprotein</keyword>
<evidence type="ECO:0000256" key="13">
    <source>
        <dbReference type="SAM" id="Phobius"/>
    </source>
</evidence>
<comment type="catalytic activity">
    <reaction evidence="1">
        <text>ATP + protein L-histidine = ADP + protein N-phospho-L-histidine.</text>
        <dbReference type="EC" id="2.7.13.3"/>
    </reaction>
</comment>
<dbReference type="Pfam" id="PF00512">
    <property type="entry name" value="HisKA"/>
    <property type="match status" value="1"/>
</dbReference>
<dbReference type="InterPro" id="IPR003661">
    <property type="entry name" value="HisK_dim/P_dom"/>
</dbReference>
<evidence type="ECO:0000256" key="11">
    <source>
        <dbReference type="ARBA" id="ARBA00023012"/>
    </source>
</evidence>
<dbReference type="InterPro" id="IPR036097">
    <property type="entry name" value="HisK_dim/P_sf"/>
</dbReference>
<dbReference type="InterPro" id="IPR036890">
    <property type="entry name" value="HATPase_C_sf"/>
</dbReference>
<keyword evidence="5" id="KW-0808">Transferase</keyword>
<dbReference type="PROSITE" id="PS50109">
    <property type="entry name" value="HIS_KIN"/>
    <property type="match status" value="1"/>
</dbReference>
<feature type="domain" description="Histidine kinase" evidence="14">
    <location>
        <begin position="236"/>
        <end position="449"/>
    </location>
</feature>
<feature type="transmembrane region" description="Helical" evidence="13">
    <location>
        <begin position="12"/>
        <end position="29"/>
    </location>
</feature>
<dbReference type="CDD" id="cd00082">
    <property type="entry name" value="HisKA"/>
    <property type="match status" value="1"/>
</dbReference>
<keyword evidence="11" id="KW-0902">Two-component regulatory system</keyword>
<dbReference type="SUPFAM" id="SSF47384">
    <property type="entry name" value="Homodimeric domain of signal transducing histidine kinase"/>
    <property type="match status" value="1"/>
</dbReference>
<keyword evidence="8 15" id="KW-0418">Kinase</keyword>
<evidence type="ECO:0000256" key="1">
    <source>
        <dbReference type="ARBA" id="ARBA00000085"/>
    </source>
</evidence>